<keyword evidence="2" id="KW-1185">Reference proteome</keyword>
<name>A0ABN8EI17_9GAMM</name>
<gene>
    <name evidence="1" type="ORF">SIN8267_01103</name>
</gene>
<dbReference type="SUPFAM" id="SSF52096">
    <property type="entry name" value="ClpP/crotonase"/>
    <property type="match status" value="1"/>
</dbReference>
<sequence length="37" mass="4409">MSKTYDFCLLEKKEHIWLITINRPEALNALHPRLISN</sequence>
<evidence type="ECO:0000313" key="1">
    <source>
        <dbReference type="EMBL" id="CAH0991002.1"/>
    </source>
</evidence>
<accession>A0ABN8EI17</accession>
<reference evidence="1" key="1">
    <citation type="submission" date="2021-12" db="EMBL/GenBank/DDBJ databases">
        <authorList>
            <person name="Rodrigo-Torres L."/>
            <person name="Arahal R. D."/>
            <person name="Lucena T."/>
        </authorList>
    </citation>
    <scope>NUCLEOTIDE SEQUENCE</scope>
    <source>
        <strain evidence="1">CECT 8267</strain>
    </source>
</reference>
<evidence type="ECO:0000313" key="2">
    <source>
        <dbReference type="Proteomes" id="UP000838100"/>
    </source>
</evidence>
<dbReference type="InterPro" id="IPR029045">
    <property type="entry name" value="ClpP/crotonase-like_dom_sf"/>
</dbReference>
<dbReference type="EMBL" id="CAKLPX010000001">
    <property type="protein sequence ID" value="CAH0991002.1"/>
    <property type="molecule type" value="Genomic_DNA"/>
</dbReference>
<evidence type="ECO:0008006" key="3">
    <source>
        <dbReference type="Google" id="ProtNLM"/>
    </source>
</evidence>
<organism evidence="1 2">
    <name type="scientific">Sinobacterium norvegicum</name>
    <dbReference type="NCBI Taxonomy" id="1641715"/>
    <lineage>
        <taxon>Bacteria</taxon>
        <taxon>Pseudomonadati</taxon>
        <taxon>Pseudomonadota</taxon>
        <taxon>Gammaproteobacteria</taxon>
        <taxon>Cellvibrionales</taxon>
        <taxon>Spongiibacteraceae</taxon>
        <taxon>Sinobacterium</taxon>
    </lineage>
</organism>
<dbReference type="Proteomes" id="UP000838100">
    <property type="component" value="Unassembled WGS sequence"/>
</dbReference>
<proteinExistence type="predicted"/>
<dbReference type="Gene3D" id="3.30.300.220">
    <property type="match status" value="1"/>
</dbReference>
<comment type="caution">
    <text evidence="1">The sequence shown here is derived from an EMBL/GenBank/DDBJ whole genome shotgun (WGS) entry which is preliminary data.</text>
</comment>
<protein>
    <recommendedName>
        <fullName evidence="3">Enoyl-CoA hydratase</fullName>
    </recommendedName>
</protein>